<dbReference type="Proteomes" id="UP000593571">
    <property type="component" value="Unassembled WGS sequence"/>
</dbReference>
<comment type="caution">
    <text evidence="1">The sequence shown here is derived from an EMBL/GenBank/DDBJ whole genome shotgun (WGS) entry which is preliminary data.</text>
</comment>
<name>A0A7J8DY19_ROUAE</name>
<gene>
    <name evidence="1" type="ORF">HJG63_008425</name>
</gene>
<sequence length="140" mass="15400">MSQLPRALWHRAPQFPGAIVTDCHKFGRLETFILSQFSWSGCRSLNQGGSVAMLSREAPGKGASLPLPFLALASSPWHSLTWRQSTPLSAPITAWPSPGAPVSKFPSSCEDANKWIRARPDLEGPRSNSTDYIFEDFISK</sequence>
<evidence type="ECO:0000313" key="2">
    <source>
        <dbReference type="Proteomes" id="UP000593571"/>
    </source>
</evidence>
<evidence type="ECO:0000313" key="1">
    <source>
        <dbReference type="EMBL" id="KAF6427965.1"/>
    </source>
</evidence>
<dbReference type="AlphaFoldDB" id="A0A7J8DY19"/>
<accession>A0A7J8DY19</accession>
<proteinExistence type="predicted"/>
<organism evidence="1 2">
    <name type="scientific">Rousettus aegyptiacus</name>
    <name type="common">Egyptian fruit bat</name>
    <name type="synonym">Pteropus aegyptiacus</name>
    <dbReference type="NCBI Taxonomy" id="9407"/>
    <lineage>
        <taxon>Eukaryota</taxon>
        <taxon>Metazoa</taxon>
        <taxon>Chordata</taxon>
        <taxon>Craniata</taxon>
        <taxon>Vertebrata</taxon>
        <taxon>Euteleostomi</taxon>
        <taxon>Mammalia</taxon>
        <taxon>Eutheria</taxon>
        <taxon>Laurasiatheria</taxon>
        <taxon>Chiroptera</taxon>
        <taxon>Yinpterochiroptera</taxon>
        <taxon>Pteropodoidea</taxon>
        <taxon>Pteropodidae</taxon>
        <taxon>Rousettinae</taxon>
        <taxon>Rousettus</taxon>
    </lineage>
</organism>
<dbReference type="EMBL" id="JACASE010000011">
    <property type="protein sequence ID" value="KAF6427965.1"/>
    <property type="molecule type" value="Genomic_DNA"/>
</dbReference>
<keyword evidence="2" id="KW-1185">Reference proteome</keyword>
<protein>
    <submittedName>
        <fullName evidence="1">Uncharacterized protein</fullName>
    </submittedName>
</protein>
<reference evidence="1 2" key="1">
    <citation type="journal article" date="2020" name="Nature">
        <title>Six reference-quality genomes reveal evolution of bat adaptations.</title>
        <authorList>
            <person name="Jebb D."/>
            <person name="Huang Z."/>
            <person name="Pippel M."/>
            <person name="Hughes G.M."/>
            <person name="Lavrichenko K."/>
            <person name="Devanna P."/>
            <person name="Winkler S."/>
            <person name="Jermiin L.S."/>
            <person name="Skirmuntt E.C."/>
            <person name="Katzourakis A."/>
            <person name="Burkitt-Gray L."/>
            <person name="Ray D.A."/>
            <person name="Sullivan K.A.M."/>
            <person name="Roscito J.G."/>
            <person name="Kirilenko B.M."/>
            <person name="Davalos L.M."/>
            <person name="Corthals A.P."/>
            <person name="Power M.L."/>
            <person name="Jones G."/>
            <person name="Ransome R.D."/>
            <person name="Dechmann D.K.N."/>
            <person name="Locatelli A.G."/>
            <person name="Puechmaille S.J."/>
            <person name="Fedrigo O."/>
            <person name="Jarvis E.D."/>
            <person name="Hiller M."/>
            <person name="Vernes S.C."/>
            <person name="Myers E.W."/>
            <person name="Teeling E.C."/>
        </authorList>
    </citation>
    <scope>NUCLEOTIDE SEQUENCE [LARGE SCALE GENOMIC DNA]</scope>
    <source>
        <strain evidence="1">MRouAeg1</strain>
        <tissue evidence="1">Muscle</tissue>
    </source>
</reference>